<feature type="region of interest" description="Disordered" evidence="1">
    <location>
        <begin position="28"/>
        <end position="70"/>
    </location>
</feature>
<evidence type="ECO:0000256" key="1">
    <source>
        <dbReference type="SAM" id="MobiDB-lite"/>
    </source>
</evidence>
<sequence>MWAARGNRLTPLLVVTVLVLSYSVSSSAKRSRASRLSERRSSEVKQEENKDSERDVVSNTGHKSDFNVANENGESQCKGKYFCQACISVTGQEHGCTQFECVHGDEKIRLVS</sequence>
<evidence type="ECO:0000313" key="4">
    <source>
        <dbReference type="Proteomes" id="UP001519460"/>
    </source>
</evidence>
<organism evidence="3 4">
    <name type="scientific">Batillaria attramentaria</name>
    <dbReference type="NCBI Taxonomy" id="370345"/>
    <lineage>
        <taxon>Eukaryota</taxon>
        <taxon>Metazoa</taxon>
        <taxon>Spiralia</taxon>
        <taxon>Lophotrochozoa</taxon>
        <taxon>Mollusca</taxon>
        <taxon>Gastropoda</taxon>
        <taxon>Caenogastropoda</taxon>
        <taxon>Sorbeoconcha</taxon>
        <taxon>Cerithioidea</taxon>
        <taxon>Batillariidae</taxon>
        <taxon>Batillaria</taxon>
    </lineage>
</organism>
<keyword evidence="2" id="KW-0732">Signal</keyword>
<feature type="signal peptide" evidence="2">
    <location>
        <begin position="1"/>
        <end position="28"/>
    </location>
</feature>
<dbReference type="EMBL" id="JACVVK020000001">
    <property type="protein sequence ID" value="KAK7508663.1"/>
    <property type="molecule type" value="Genomic_DNA"/>
</dbReference>
<comment type="caution">
    <text evidence="3">The sequence shown here is derived from an EMBL/GenBank/DDBJ whole genome shotgun (WGS) entry which is preliminary data.</text>
</comment>
<feature type="compositionally biased region" description="Basic and acidic residues" evidence="1">
    <location>
        <begin position="35"/>
        <end position="56"/>
    </location>
</feature>
<protein>
    <submittedName>
        <fullName evidence="3">Uncharacterized protein</fullName>
    </submittedName>
</protein>
<name>A0ABD0MBJ7_9CAEN</name>
<proteinExistence type="predicted"/>
<dbReference type="Proteomes" id="UP001519460">
    <property type="component" value="Unassembled WGS sequence"/>
</dbReference>
<evidence type="ECO:0000256" key="2">
    <source>
        <dbReference type="SAM" id="SignalP"/>
    </source>
</evidence>
<dbReference type="AlphaFoldDB" id="A0ABD0MBJ7"/>
<feature type="chain" id="PRO_5044819195" evidence="2">
    <location>
        <begin position="29"/>
        <end position="112"/>
    </location>
</feature>
<reference evidence="3 4" key="1">
    <citation type="journal article" date="2023" name="Sci. Data">
        <title>Genome assembly of the Korean intertidal mud-creeper Batillaria attramentaria.</title>
        <authorList>
            <person name="Patra A.K."/>
            <person name="Ho P.T."/>
            <person name="Jun S."/>
            <person name="Lee S.J."/>
            <person name="Kim Y."/>
            <person name="Won Y.J."/>
        </authorList>
    </citation>
    <scope>NUCLEOTIDE SEQUENCE [LARGE SCALE GENOMIC DNA]</scope>
    <source>
        <strain evidence="3">Wonlab-2016</strain>
    </source>
</reference>
<keyword evidence="4" id="KW-1185">Reference proteome</keyword>
<accession>A0ABD0MBJ7</accession>
<evidence type="ECO:0000313" key="3">
    <source>
        <dbReference type="EMBL" id="KAK7508663.1"/>
    </source>
</evidence>
<feature type="compositionally biased region" description="Polar residues" evidence="1">
    <location>
        <begin position="57"/>
        <end position="70"/>
    </location>
</feature>
<gene>
    <name evidence="3" type="ORF">BaRGS_00000229</name>
</gene>